<dbReference type="AlphaFoldDB" id="A0A0B7H0B4"/>
<name>A0A0B7H0B4_TREPH</name>
<dbReference type="EMBL" id="CDNC01000024">
    <property type="protein sequence ID" value="CEM62366.1"/>
    <property type="molecule type" value="Genomic_DNA"/>
</dbReference>
<evidence type="ECO:0000313" key="1">
    <source>
        <dbReference type="EMBL" id="CEM62366.1"/>
    </source>
</evidence>
<accession>A0A0B7H0B4</accession>
<dbReference type="OrthoDB" id="361844at2"/>
<gene>
    <name evidence="1" type="ORF">TPHV1_300017</name>
</gene>
<dbReference type="Proteomes" id="UP000042527">
    <property type="component" value="Unassembled WGS sequence"/>
</dbReference>
<dbReference type="GeneID" id="57751786"/>
<sequence length="198" mass="21589">MIKLKTPLFFAGIGFLLSFLIGIVSGGIRFYVIILRALVFGIMTGGFIFGVSILLRRVLPELFTESSSPETPEENKSDLGAAVNITLDDDLDDNEEAADMNSSSEEKSDGSFSASASDVPAEDFPNDNHQIADEQDEELKDLPAMSEIMHDEPDNANSFEELTKSKTDNGFSISDSQISVPETKNMARAIRTILADET</sequence>
<protein>
    <submittedName>
        <fullName evidence="1">Uncharacterized protein</fullName>
    </submittedName>
</protein>
<evidence type="ECO:0000313" key="2">
    <source>
        <dbReference type="Proteomes" id="UP000042527"/>
    </source>
</evidence>
<organism evidence="1 2">
    <name type="scientific">Treponema phagedenis</name>
    <dbReference type="NCBI Taxonomy" id="162"/>
    <lineage>
        <taxon>Bacteria</taxon>
        <taxon>Pseudomonadati</taxon>
        <taxon>Spirochaetota</taxon>
        <taxon>Spirochaetia</taxon>
        <taxon>Spirochaetales</taxon>
        <taxon>Treponemataceae</taxon>
        <taxon>Treponema</taxon>
    </lineage>
</organism>
<keyword evidence="2" id="KW-1185">Reference proteome</keyword>
<dbReference type="RefSeq" id="WP_002700590.1">
    <property type="nucleotide sequence ID" value="NZ_CDNC01000024.1"/>
</dbReference>
<proteinExistence type="predicted"/>
<reference evidence="2" key="1">
    <citation type="submission" date="2015-01" db="EMBL/GenBank/DDBJ databases">
        <authorList>
            <person name="Manzoor Shahid"/>
            <person name="Zubair Saima"/>
        </authorList>
    </citation>
    <scope>NUCLEOTIDE SEQUENCE [LARGE SCALE GENOMIC DNA]</scope>
    <source>
        <strain evidence="2">V1</strain>
    </source>
</reference>